<reference evidence="3" key="1">
    <citation type="submission" date="2023-06" db="EMBL/GenBank/DDBJ databases">
        <title>Identification and characterization of horizontal gene transfer across gut microbiota members of farm animals based on homology search.</title>
        <authorList>
            <person name="Zeman M."/>
            <person name="Kubasova T."/>
            <person name="Jahodarova E."/>
            <person name="Nykrynova M."/>
            <person name="Rychlik I."/>
        </authorList>
    </citation>
    <scope>NUCLEOTIDE SEQUENCE [LARGE SCALE GENOMIC DNA]</scope>
    <source>
        <strain evidence="3">161_Gplus</strain>
    </source>
</reference>
<sequence>MKLIITDTASHWFKKHLELQAGDGVRFFGTTVQPHHVQHTPDQGFAKEDDLTAAVLTVTKDGINYHINLDDEWFFSGMVTTVDLAAGAERPQFTFQKEQPAPAATTTDSVAPATDATTGASRRFESYWE</sequence>
<dbReference type="Proteomes" id="UP001529343">
    <property type="component" value="Unassembled WGS sequence"/>
</dbReference>
<accession>A0ABT7UXL2</accession>
<dbReference type="SUPFAM" id="SSF89360">
    <property type="entry name" value="HesB-like domain"/>
    <property type="match status" value="1"/>
</dbReference>
<comment type="caution">
    <text evidence="2">The sequence shown here is derived from an EMBL/GenBank/DDBJ whole genome shotgun (WGS) entry which is preliminary data.</text>
</comment>
<organism evidence="2 3">
    <name type="scientific">Limosilactobacillus pontis</name>
    <dbReference type="NCBI Taxonomy" id="35787"/>
    <lineage>
        <taxon>Bacteria</taxon>
        <taxon>Bacillati</taxon>
        <taxon>Bacillota</taxon>
        <taxon>Bacilli</taxon>
        <taxon>Lactobacillales</taxon>
        <taxon>Lactobacillaceae</taxon>
        <taxon>Limosilactobacillus</taxon>
    </lineage>
</organism>
<name>A0ABT7UXL2_9LACO</name>
<feature type="region of interest" description="Disordered" evidence="1">
    <location>
        <begin position="91"/>
        <end position="129"/>
    </location>
</feature>
<dbReference type="EMBL" id="JAUDDW010000002">
    <property type="protein sequence ID" value="MDM8265757.1"/>
    <property type="molecule type" value="Genomic_DNA"/>
</dbReference>
<protein>
    <submittedName>
        <fullName evidence="2">Fe-S cluster assembly protein HesB</fullName>
    </submittedName>
</protein>
<proteinExistence type="predicted"/>
<feature type="compositionally biased region" description="Polar residues" evidence="1">
    <location>
        <begin position="104"/>
        <end position="120"/>
    </location>
</feature>
<evidence type="ECO:0000313" key="3">
    <source>
        <dbReference type="Proteomes" id="UP001529343"/>
    </source>
</evidence>
<keyword evidence="3" id="KW-1185">Reference proteome</keyword>
<evidence type="ECO:0000313" key="2">
    <source>
        <dbReference type="EMBL" id="MDM8265757.1"/>
    </source>
</evidence>
<evidence type="ECO:0000256" key="1">
    <source>
        <dbReference type="SAM" id="MobiDB-lite"/>
    </source>
</evidence>
<gene>
    <name evidence="2" type="ORF">QUW44_01035</name>
</gene>
<dbReference type="InterPro" id="IPR035903">
    <property type="entry name" value="HesB-like_dom_sf"/>
</dbReference>
<dbReference type="RefSeq" id="WP_289585662.1">
    <property type="nucleotide sequence ID" value="NZ_JAUDDW010000002.1"/>
</dbReference>